<reference evidence="1" key="2">
    <citation type="submission" date="2021-08" db="EMBL/GenBank/DDBJ databases">
        <authorList>
            <person name="Tani A."/>
            <person name="Ola A."/>
            <person name="Ogura Y."/>
            <person name="Katsura K."/>
            <person name="Hayashi T."/>
        </authorList>
    </citation>
    <scope>NUCLEOTIDE SEQUENCE</scope>
    <source>
        <strain evidence="1">DSM 16372</strain>
    </source>
</reference>
<protein>
    <submittedName>
        <fullName evidence="1">Uncharacterized protein</fullName>
    </submittedName>
</protein>
<proteinExistence type="predicted"/>
<evidence type="ECO:0000313" key="2">
    <source>
        <dbReference type="Proteomes" id="UP001055247"/>
    </source>
</evidence>
<reference evidence="1" key="1">
    <citation type="journal article" date="2016" name="Front. Microbiol.">
        <title>Genome Sequence of the Piezophilic, Mesophilic Sulfate-Reducing Bacterium Desulfovibrio indicus J2T.</title>
        <authorList>
            <person name="Cao J."/>
            <person name="Maignien L."/>
            <person name="Shao Z."/>
            <person name="Alain K."/>
            <person name="Jebbar M."/>
        </authorList>
    </citation>
    <scope>NUCLEOTIDE SEQUENCE</scope>
    <source>
        <strain evidence="1">DSM 16372</strain>
    </source>
</reference>
<dbReference type="EMBL" id="BPQO01000002">
    <property type="protein sequence ID" value="GJD87185.1"/>
    <property type="molecule type" value="Genomic_DNA"/>
</dbReference>
<evidence type="ECO:0000313" key="1">
    <source>
        <dbReference type="EMBL" id="GJD87185.1"/>
    </source>
</evidence>
<dbReference type="RefSeq" id="WP_238229463.1">
    <property type="nucleotide sequence ID" value="NZ_BPQO01000002.1"/>
</dbReference>
<name>A0AAV4ZFD3_9HYPH</name>
<dbReference type="AlphaFoldDB" id="A0AAV4ZFD3"/>
<gene>
    <name evidence="1" type="ORF">BHAOGJBA_0685</name>
</gene>
<dbReference type="Proteomes" id="UP001055247">
    <property type="component" value="Unassembled WGS sequence"/>
</dbReference>
<keyword evidence="2" id="KW-1185">Reference proteome</keyword>
<accession>A0AAV4ZFD3</accession>
<sequence>MNSQRVRTQLRAGDIEGWGLDRLLAVAASLGLRAEIRLVAIGAPPEAA</sequence>
<comment type="caution">
    <text evidence="1">The sequence shown here is derived from an EMBL/GenBank/DDBJ whole genome shotgun (WGS) entry which is preliminary data.</text>
</comment>
<organism evidence="1 2">
    <name type="scientific">Methylobacterium hispanicum</name>
    <dbReference type="NCBI Taxonomy" id="270350"/>
    <lineage>
        <taxon>Bacteria</taxon>
        <taxon>Pseudomonadati</taxon>
        <taxon>Pseudomonadota</taxon>
        <taxon>Alphaproteobacteria</taxon>
        <taxon>Hyphomicrobiales</taxon>
        <taxon>Methylobacteriaceae</taxon>
        <taxon>Methylobacterium</taxon>
    </lineage>
</organism>